<sequence length="114" mass="13319">MDLFRHEGIEKDFDVLKRFAAPRESLDAWERFFAFKGLRETPGIDQFPGFGSAKVYKGRVVPLKENVGKSKGYRVIFELREESSLSCRILVFSRHGIYHDEQDLIRLVKLRLKS</sequence>
<accession>A0A1F6CJW5</accession>
<reference evidence="1 2" key="1">
    <citation type="journal article" date="2016" name="Nat. Commun.">
        <title>Thousands of microbial genomes shed light on interconnected biogeochemical processes in an aquifer system.</title>
        <authorList>
            <person name="Anantharaman K."/>
            <person name="Brown C.T."/>
            <person name="Hug L.A."/>
            <person name="Sharon I."/>
            <person name="Castelle C.J."/>
            <person name="Probst A.J."/>
            <person name="Thomas B.C."/>
            <person name="Singh A."/>
            <person name="Wilkins M.J."/>
            <person name="Karaoz U."/>
            <person name="Brodie E.L."/>
            <person name="Williams K.H."/>
            <person name="Hubbard S.S."/>
            <person name="Banfield J.F."/>
        </authorList>
    </citation>
    <scope>NUCLEOTIDE SEQUENCE [LARGE SCALE GENOMIC DNA]</scope>
</reference>
<name>A0A1F6CJW5_9BACT</name>
<gene>
    <name evidence="1" type="ORF">A2678_00905</name>
</gene>
<dbReference type="EMBL" id="MFKU01000004">
    <property type="protein sequence ID" value="OGG49172.1"/>
    <property type="molecule type" value="Genomic_DNA"/>
</dbReference>
<comment type="caution">
    <text evidence="1">The sequence shown here is derived from an EMBL/GenBank/DDBJ whole genome shotgun (WGS) entry which is preliminary data.</text>
</comment>
<evidence type="ECO:0000313" key="2">
    <source>
        <dbReference type="Proteomes" id="UP000178815"/>
    </source>
</evidence>
<proteinExistence type="predicted"/>
<dbReference type="STRING" id="1798481.A2678_00905"/>
<dbReference type="AlphaFoldDB" id="A0A1F6CJW5"/>
<evidence type="ECO:0008006" key="3">
    <source>
        <dbReference type="Google" id="ProtNLM"/>
    </source>
</evidence>
<protein>
    <recommendedName>
        <fullName evidence="3">Addiction module toxin RelE</fullName>
    </recommendedName>
</protein>
<dbReference type="Proteomes" id="UP000178815">
    <property type="component" value="Unassembled WGS sequence"/>
</dbReference>
<organism evidence="1 2">
    <name type="scientific">Candidatus Kaiserbacteria bacterium RIFCSPHIGHO2_01_FULL_53_31</name>
    <dbReference type="NCBI Taxonomy" id="1798481"/>
    <lineage>
        <taxon>Bacteria</taxon>
        <taxon>Candidatus Kaiseribacteriota</taxon>
    </lineage>
</organism>
<evidence type="ECO:0000313" key="1">
    <source>
        <dbReference type="EMBL" id="OGG49172.1"/>
    </source>
</evidence>